<comment type="catalytic activity">
    <reaction evidence="11">
        <text>Endonucleolytic cleavage to 5'-phosphomonoester.</text>
        <dbReference type="EC" id="3.1.26.4"/>
    </reaction>
</comment>
<comment type="function">
    <text evidence="2 11">Endonuclease that specifically degrades the RNA of RNA-DNA hybrids.</text>
</comment>
<dbReference type="Proteomes" id="UP000004110">
    <property type="component" value="Unassembled WGS sequence"/>
</dbReference>
<dbReference type="InterPro" id="IPR009027">
    <property type="entry name" value="Ribosomal_bL9/RNase_H1_N"/>
</dbReference>
<comment type="similarity">
    <text evidence="3 11">Belongs to the RNase H family.</text>
</comment>
<keyword evidence="8 11" id="KW-0255">Endonuclease</keyword>
<dbReference type="Gene3D" id="3.30.420.10">
    <property type="entry name" value="Ribonuclease H-like superfamily/Ribonuclease H"/>
    <property type="match status" value="1"/>
</dbReference>
<evidence type="ECO:0000256" key="13">
    <source>
        <dbReference type="SAM" id="Phobius"/>
    </source>
</evidence>
<keyword evidence="6 11" id="KW-0540">Nuclease</keyword>
<evidence type="ECO:0000313" key="16">
    <source>
        <dbReference type="Proteomes" id="UP000004110"/>
    </source>
</evidence>
<organism evidence="15 16">
    <name type="scientific">Bacteroides uniformis (strain ATCC 8492 / DSM 6597 / CCUG 4942 / CIP 103695 / JCM 5828 / KCTC 5204 / NCTC 13054 / VPI 0061)</name>
    <dbReference type="NCBI Taxonomy" id="411479"/>
    <lineage>
        <taxon>Bacteria</taxon>
        <taxon>Pseudomonadati</taxon>
        <taxon>Bacteroidota</taxon>
        <taxon>Bacteroidia</taxon>
        <taxon>Bacteroidales</taxon>
        <taxon>Bacteroidaceae</taxon>
        <taxon>Bacteroides</taxon>
    </lineage>
</organism>
<evidence type="ECO:0000256" key="5">
    <source>
        <dbReference type="ARBA" id="ARBA00017721"/>
    </source>
</evidence>
<accession>A0ABC9NFH6</accession>
<feature type="binding site" evidence="12">
    <location>
        <position position="255"/>
    </location>
    <ligand>
        <name>Mg(2+)</name>
        <dbReference type="ChEBI" id="CHEBI:18420"/>
        <label>1</label>
    </ligand>
</feature>
<dbReference type="Pfam" id="PF01693">
    <property type="entry name" value="Cauli_VI"/>
    <property type="match status" value="1"/>
</dbReference>
<dbReference type="GO" id="GO:0046872">
    <property type="term" value="F:metal ion binding"/>
    <property type="evidence" value="ECO:0007669"/>
    <property type="project" value="UniProtKB-KW"/>
</dbReference>
<dbReference type="GO" id="GO:0004523">
    <property type="term" value="F:RNA-DNA hybrid ribonuclease activity"/>
    <property type="evidence" value="ECO:0007669"/>
    <property type="project" value="UniProtKB-UniRule"/>
</dbReference>
<comment type="cofactor">
    <cofactor evidence="12">
        <name>Mn(2+)</name>
        <dbReference type="ChEBI" id="CHEBI:29035"/>
    </cofactor>
    <cofactor evidence="12">
        <name>Mg(2+)</name>
        <dbReference type="ChEBI" id="CHEBI:18420"/>
    </cofactor>
    <text evidence="12">Binds 2 metal ions per subunit. Manganese or magnesium.</text>
</comment>
<evidence type="ECO:0000256" key="7">
    <source>
        <dbReference type="ARBA" id="ARBA00022723"/>
    </source>
</evidence>
<evidence type="ECO:0000256" key="4">
    <source>
        <dbReference type="ARBA" id="ARBA00012180"/>
    </source>
</evidence>
<keyword evidence="13" id="KW-0472">Membrane</keyword>
<evidence type="ECO:0000256" key="9">
    <source>
        <dbReference type="ARBA" id="ARBA00022801"/>
    </source>
</evidence>
<dbReference type="InterPro" id="IPR037056">
    <property type="entry name" value="RNase_H1_N_sf"/>
</dbReference>
<dbReference type="Gene3D" id="3.40.970.10">
    <property type="entry name" value="Ribonuclease H1, N-terminal domain"/>
    <property type="match status" value="1"/>
</dbReference>
<evidence type="ECO:0000259" key="14">
    <source>
        <dbReference type="PROSITE" id="PS50879"/>
    </source>
</evidence>
<sequence>MNLIFSAKWYIVTLFLLSFLLFILYPLYKETNKRVKLFGFSFLPLSAVMKKEKYYVVWAGVSPGIYTSWTDCQLQTKGYEGAKYKSFESREEAEKAFASSPYAYIKRSAPSPAKTIPGADAPLPAAVAENSLAVDAACSGNPGAMEYRGVHVASRQEIFHFGPMYGTNNIGEFLAIVHGLALLKQKGFDMPIYSDSVNAINWIKQKKCKTKLPRDAKTEELFHLIERAEKWLRENTYTTRILKWETKQWGEIPADFGRK</sequence>
<dbReference type="Pfam" id="PF00075">
    <property type="entry name" value="RNase_H"/>
    <property type="match status" value="1"/>
</dbReference>
<dbReference type="InterPro" id="IPR011320">
    <property type="entry name" value="RNase_H1_N"/>
</dbReference>
<evidence type="ECO:0000256" key="8">
    <source>
        <dbReference type="ARBA" id="ARBA00022759"/>
    </source>
</evidence>
<feature type="binding site" evidence="12">
    <location>
        <position position="195"/>
    </location>
    <ligand>
        <name>Mg(2+)</name>
        <dbReference type="ChEBI" id="CHEBI:18420"/>
        <label>2</label>
    </ligand>
</feature>
<evidence type="ECO:0000256" key="1">
    <source>
        <dbReference type="ARBA" id="ARBA00001946"/>
    </source>
</evidence>
<dbReference type="GO" id="GO:0003676">
    <property type="term" value="F:nucleic acid binding"/>
    <property type="evidence" value="ECO:0007669"/>
    <property type="project" value="UniProtKB-UniRule"/>
</dbReference>
<reference evidence="15" key="2">
    <citation type="submission" date="2013-11" db="EMBL/GenBank/DDBJ databases">
        <title>Draft genome sequence of Bacteroides uniformis (ATCC 8492).</title>
        <authorList>
            <person name="Sudarsanam P."/>
            <person name="Ley R."/>
            <person name="Guruge J."/>
            <person name="Turnbaugh P.J."/>
            <person name="Mahowald M."/>
            <person name="Liep D."/>
            <person name="Gordon J."/>
        </authorList>
    </citation>
    <scope>NUCLEOTIDE SEQUENCE</scope>
    <source>
        <strain evidence="15">ATCC 8492</strain>
    </source>
</reference>
<dbReference type="InterPro" id="IPR017290">
    <property type="entry name" value="RNase_H_bac"/>
</dbReference>
<keyword evidence="9 11" id="KW-0378">Hydrolase</keyword>
<dbReference type="InterPro" id="IPR036397">
    <property type="entry name" value="RNaseH_sf"/>
</dbReference>
<dbReference type="InterPro" id="IPR002156">
    <property type="entry name" value="RNaseH_domain"/>
</dbReference>
<keyword evidence="11" id="KW-0963">Cytoplasm</keyword>
<dbReference type="AlphaFoldDB" id="A0ABC9NFH6"/>
<dbReference type="InterPro" id="IPR012337">
    <property type="entry name" value="RNaseH-like_sf"/>
</dbReference>
<dbReference type="GO" id="GO:0005737">
    <property type="term" value="C:cytoplasm"/>
    <property type="evidence" value="ECO:0007669"/>
    <property type="project" value="UniProtKB-SubCell"/>
</dbReference>
<evidence type="ECO:0000313" key="15">
    <source>
        <dbReference type="EMBL" id="EDO55277.1"/>
    </source>
</evidence>
<keyword evidence="13" id="KW-1133">Transmembrane helix</keyword>
<keyword evidence="7 11" id="KW-0479">Metal-binding</keyword>
<keyword evidence="12" id="KW-0464">Manganese</keyword>
<gene>
    <name evidence="15" type="ORF">BACUNI_00949</name>
</gene>
<keyword evidence="13" id="KW-0812">Transmembrane</keyword>
<keyword evidence="10 11" id="KW-0460">Magnesium</keyword>
<keyword evidence="16" id="KW-1185">Reference proteome</keyword>
<evidence type="ECO:0000256" key="3">
    <source>
        <dbReference type="ARBA" id="ARBA00005300"/>
    </source>
</evidence>
<dbReference type="SUPFAM" id="SSF53098">
    <property type="entry name" value="Ribonuclease H-like"/>
    <property type="match status" value="1"/>
</dbReference>
<feature type="binding site" evidence="12">
    <location>
        <position position="135"/>
    </location>
    <ligand>
        <name>Mg(2+)</name>
        <dbReference type="ChEBI" id="CHEBI:18420"/>
        <label>1</label>
    </ligand>
</feature>
<dbReference type="EMBL" id="AAYH02000038">
    <property type="protein sequence ID" value="EDO55277.1"/>
    <property type="molecule type" value="Genomic_DNA"/>
</dbReference>
<dbReference type="PIRSF" id="PIRSF037839">
    <property type="entry name" value="Ribonuclease_H"/>
    <property type="match status" value="1"/>
</dbReference>
<feature type="transmembrane region" description="Helical" evidence="13">
    <location>
        <begin position="6"/>
        <end position="28"/>
    </location>
</feature>
<reference evidence="15" key="1">
    <citation type="submission" date="2007-06" db="EMBL/GenBank/DDBJ databases">
        <authorList>
            <person name="Fulton L."/>
            <person name="Clifton S."/>
            <person name="Fulton B."/>
            <person name="Xu J."/>
            <person name="Minx P."/>
            <person name="Pepin K.H."/>
            <person name="Johnson M."/>
            <person name="Thiruvilangam P."/>
            <person name="Bhonagiri V."/>
            <person name="Nash W.E."/>
            <person name="Mardis E.R."/>
            <person name="Wilson R.K."/>
        </authorList>
    </citation>
    <scope>NUCLEOTIDE SEQUENCE [LARGE SCALE GENOMIC DNA]</scope>
    <source>
        <strain evidence="15">ATCC 8492</strain>
    </source>
</reference>
<name>A0ABC9NFH6_BACUC</name>
<evidence type="ECO:0000256" key="12">
    <source>
        <dbReference type="PIRSR" id="PIRSR037839-1"/>
    </source>
</evidence>
<evidence type="ECO:0000256" key="2">
    <source>
        <dbReference type="ARBA" id="ARBA00004065"/>
    </source>
</evidence>
<comment type="cofactor">
    <cofactor evidence="1">
        <name>Mg(2+)</name>
        <dbReference type="ChEBI" id="CHEBI:18420"/>
    </cofactor>
</comment>
<feature type="binding site" evidence="12">
    <location>
        <position position="172"/>
    </location>
    <ligand>
        <name>Mg(2+)</name>
        <dbReference type="ChEBI" id="CHEBI:18420"/>
        <label>2</label>
    </ligand>
</feature>
<dbReference type="EC" id="3.1.26.4" evidence="4 11"/>
<evidence type="ECO:0000256" key="10">
    <source>
        <dbReference type="ARBA" id="ARBA00022842"/>
    </source>
</evidence>
<feature type="domain" description="RNase H type-1" evidence="14">
    <location>
        <begin position="126"/>
        <end position="259"/>
    </location>
</feature>
<dbReference type="FunFam" id="3.40.970.10:FF:000002">
    <property type="entry name" value="Ribonuclease H"/>
    <property type="match status" value="1"/>
</dbReference>
<dbReference type="PROSITE" id="PS50879">
    <property type="entry name" value="RNASE_H_1"/>
    <property type="match status" value="1"/>
</dbReference>
<dbReference type="SUPFAM" id="SSF55658">
    <property type="entry name" value="L9 N-domain-like"/>
    <property type="match status" value="1"/>
</dbReference>
<protein>
    <recommendedName>
        <fullName evidence="5 11">Ribonuclease H</fullName>
        <ecNumber evidence="4 11">3.1.26.4</ecNumber>
    </recommendedName>
</protein>
<evidence type="ECO:0000256" key="11">
    <source>
        <dbReference type="PIRNR" id="PIRNR037839"/>
    </source>
</evidence>
<evidence type="ECO:0000256" key="6">
    <source>
        <dbReference type="ARBA" id="ARBA00022722"/>
    </source>
</evidence>
<proteinExistence type="inferred from homology"/>
<comment type="subcellular location">
    <subcellularLocation>
        <location evidence="11">Cytoplasm</location>
    </subcellularLocation>
</comment>
<comment type="caution">
    <text evidence="15">The sequence shown here is derived from an EMBL/GenBank/DDBJ whole genome shotgun (WGS) entry which is preliminary data.</text>
</comment>